<comment type="caution">
    <text evidence="3">The sequence shown here is derived from an EMBL/GenBank/DDBJ whole genome shotgun (WGS) entry which is preliminary data.</text>
</comment>
<organism evidence="3 4">
    <name type="scientific">Pycnoporus cinnabarinus</name>
    <name type="common">Cinnabar-red polypore</name>
    <name type="synonym">Trametes cinnabarina</name>
    <dbReference type="NCBI Taxonomy" id="5643"/>
    <lineage>
        <taxon>Eukaryota</taxon>
        <taxon>Fungi</taxon>
        <taxon>Dikarya</taxon>
        <taxon>Basidiomycota</taxon>
        <taxon>Agaricomycotina</taxon>
        <taxon>Agaricomycetes</taxon>
        <taxon>Polyporales</taxon>
        <taxon>Polyporaceae</taxon>
        <taxon>Trametes</taxon>
    </lineage>
</organism>
<dbReference type="OMA" id="LIDHWNH"/>
<gene>
    <name evidence="3" type="ORF">BN946_scf184845.g9</name>
</gene>
<feature type="region of interest" description="Disordered" evidence="1">
    <location>
        <begin position="1"/>
        <end position="45"/>
    </location>
</feature>
<name>A0A060SFV5_PYCCI</name>
<evidence type="ECO:0000313" key="4">
    <source>
        <dbReference type="Proteomes" id="UP000029665"/>
    </source>
</evidence>
<keyword evidence="2" id="KW-0812">Transmembrane</keyword>
<keyword evidence="4" id="KW-1185">Reference proteome</keyword>
<feature type="transmembrane region" description="Helical" evidence="2">
    <location>
        <begin position="172"/>
        <end position="194"/>
    </location>
</feature>
<dbReference type="STRING" id="5643.A0A060SFV5"/>
<dbReference type="OrthoDB" id="5314275at2759"/>
<accession>A0A060SFV5</accession>
<dbReference type="HOGENOM" id="CLU_839477_0_0_1"/>
<dbReference type="EMBL" id="CCBP010000098">
    <property type="protein sequence ID" value="CDO71139.1"/>
    <property type="molecule type" value="Genomic_DNA"/>
</dbReference>
<dbReference type="Pfam" id="PF15496">
    <property type="entry name" value="DUF4646"/>
    <property type="match status" value="1"/>
</dbReference>
<evidence type="ECO:0000256" key="2">
    <source>
        <dbReference type="SAM" id="Phobius"/>
    </source>
</evidence>
<dbReference type="AlphaFoldDB" id="A0A060SFV5"/>
<keyword evidence="2" id="KW-0472">Membrane</keyword>
<dbReference type="InterPro" id="IPR028018">
    <property type="entry name" value="DUF4646"/>
</dbReference>
<proteinExistence type="predicted"/>
<keyword evidence="2" id="KW-1133">Transmembrane helix</keyword>
<reference evidence="3" key="1">
    <citation type="submission" date="2014-01" db="EMBL/GenBank/DDBJ databases">
        <title>The genome of the white-rot fungus Pycnoporus cinnabarinus: a basidiomycete model with a versatile arsenal for lignocellulosic biomass breakdown.</title>
        <authorList>
            <person name="Levasseur A."/>
            <person name="Lomascolo A."/>
            <person name="Ruiz-Duenas F.J."/>
            <person name="Uzan E."/>
            <person name="Piumi F."/>
            <person name="Kues U."/>
            <person name="Ram A.F.J."/>
            <person name="Murat C."/>
            <person name="Haon M."/>
            <person name="Benoit I."/>
            <person name="Arfi Y."/>
            <person name="Chevret D."/>
            <person name="Drula E."/>
            <person name="Kwon M.J."/>
            <person name="Gouret P."/>
            <person name="Lesage-Meessen L."/>
            <person name="Lombard V."/>
            <person name="Mariette J."/>
            <person name="Noirot C."/>
            <person name="Park J."/>
            <person name="Patyshakuliyeva A."/>
            <person name="Wieneger R.A.B."/>
            <person name="Wosten H.A.B."/>
            <person name="Martin F."/>
            <person name="Coutinho P.M."/>
            <person name="de Vries R."/>
            <person name="Martinez A.T."/>
            <person name="Klopp C."/>
            <person name="Pontarotti P."/>
            <person name="Henrissat B."/>
            <person name="Record E."/>
        </authorList>
    </citation>
    <scope>NUCLEOTIDE SEQUENCE [LARGE SCALE GENOMIC DNA]</scope>
    <source>
        <strain evidence="3">BRFM137</strain>
    </source>
</reference>
<sequence length="276" mass="30224">MAHYAVLPRDEKPASVVYGRHPSHPSNSLPPPYARECASSSQNDQRYSLSQAAYCFAPSPYGDPTAPLPGDSPKGFKQHMKNLAPGKSPTKLLDPPPLSFTRMPPGELPYGSFPTMEVMCKGTTLDKGFPYGAPMCGVLPHPFVTHDVNESDWRWFVHDVRIAGSLSPMNRVVAGALPILFPFGLVLSVAAALGTEQYIKRRKRGPVSELIDHWNSHFFHPRSVHVALSKGSLVNPSGFQTPPQRSDGKWRLVISFRPHALATAGQSYHGDIVGDH</sequence>
<evidence type="ECO:0000313" key="3">
    <source>
        <dbReference type="EMBL" id="CDO71139.1"/>
    </source>
</evidence>
<dbReference type="Proteomes" id="UP000029665">
    <property type="component" value="Unassembled WGS sequence"/>
</dbReference>
<evidence type="ECO:0000256" key="1">
    <source>
        <dbReference type="SAM" id="MobiDB-lite"/>
    </source>
</evidence>
<protein>
    <submittedName>
        <fullName evidence="3">Uncharacterized protein</fullName>
    </submittedName>
</protein>